<dbReference type="EMBL" id="BART01015500">
    <property type="protein sequence ID" value="GAG85311.1"/>
    <property type="molecule type" value="Genomic_DNA"/>
</dbReference>
<gene>
    <name evidence="1" type="ORF">S01H4_30087</name>
</gene>
<evidence type="ECO:0000313" key="1">
    <source>
        <dbReference type="EMBL" id="GAG85311.1"/>
    </source>
</evidence>
<dbReference type="AlphaFoldDB" id="X1CM55"/>
<organism evidence="1">
    <name type="scientific">marine sediment metagenome</name>
    <dbReference type="NCBI Taxonomy" id="412755"/>
    <lineage>
        <taxon>unclassified sequences</taxon>
        <taxon>metagenomes</taxon>
        <taxon>ecological metagenomes</taxon>
    </lineage>
</organism>
<name>X1CM55_9ZZZZ</name>
<proteinExistence type="predicted"/>
<feature type="non-terminal residue" evidence="1">
    <location>
        <position position="89"/>
    </location>
</feature>
<sequence length="89" mass="10236">MSNPNDFRFECVHCGRCCTDLNTLVNTTYLDILRIRKGLNLTQKEVIEILGFYVFDKKPTIKEIERMVVPPIETERGLAFTGLKKKSKG</sequence>
<reference evidence="1" key="1">
    <citation type="journal article" date="2014" name="Front. Microbiol.">
        <title>High frequency of phylogenetically diverse reductive dehalogenase-homologous genes in deep subseafloor sedimentary metagenomes.</title>
        <authorList>
            <person name="Kawai M."/>
            <person name="Futagami T."/>
            <person name="Toyoda A."/>
            <person name="Takaki Y."/>
            <person name="Nishi S."/>
            <person name="Hori S."/>
            <person name="Arai W."/>
            <person name="Tsubouchi T."/>
            <person name="Morono Y."/>
            <person name="Uchiyama I."/>
            <person name="Ito T."/>
            <person name="Fujiyama A."/>
            <person name="Inagaki F."/>
            <person name="Takami H."/>
        </authorList>
    </citation>
    <scope>NUCLEOTIDE SEQUENCE</scope>
    <source>
        <strain evidence="1">Expedition CK06-06</strain>
    </source>
</reference>
<protein>
    <submittedName>
        <fullName evidence="1">Uncharacterized protein</fullName>
    </submittedName>
</protein>
<accession>X1CM55</accession>
<comment type="caution">
    <text evidence="1">The sequence shown here is derived from an EMBL/GenBank/DDBJ whole genome shotgun (WGS) entry which is preliminary data.</text>
</comment>